<organism evidence="5 6">
    <name type="scientific">Steinernema carpocapsae</name>
    <name type="common">Entomopathogenic nematode</name>
    <dbReference type="NCBI Taxonomy" id="34508"/>
    <lineage>
        <taxon>Eukaryota</taxon>
        <taxon>Metazoa</taxon>
        <taxon>Ecdysozoa</taxon>
        <taxon>Nematoda</taxon>
        <taxon>Chromadorea</taxon>
        <taxon>Rhabditida</taxon>
        <taxon>Tylenchina</taxon>
        <taxon>Panagrolaimomorpha</taxon>
        <taxon>Strongyloidoidea</taxon>
        <taxon>Steinernematidae</taxon>
        <taxon>Steinernema</taxon>
    </lineage>
</organism>
<evidence type="ECO:0000256" key="3">
    <source>
        <dbReference type="SAM" id="SignalP"/>
    </source>
</evidence>
<dbReference type="PANTHER" id="PTHR24256">
    <property type="entry name" value="TRYPTASE-RELATED"/>
    <property type="match status" value="1"/>
</dbReference>
<comment type="similarity">
    <text evidence="2">Belongs to the peptidase S1 family. CLIP subfamily.</text>
</comment>
<comment type="caution">
    <text evidence="5">The sequence shown here is derived from an EMBL/GenBank/DDBJ whole genome shotgun (WGS) entry which is preliminary data.</text>
</comment>
<keyword evidence="1" id="KW-1015">Disulfide bond</keyword>
<sequence>MLKSVVLLTFLFTVSLFAAKPKDLHPNFFTITRPGTSPSILKVSASENEEIQRICGHDDRSNNRPQYKVSGGERASVGRFPWAVAIADTADKVQQSTCGGTIISPKHFLSAAHCFCKYRKSDPSCTDSDVVDKILRKLIHYGGTCTRPGKHCKTANTQTTTVKKVHFARKFNHGGCRFGGDIAIVEIVGNFTFDDKTKPLCLPKPHKDDSDLNEYNVVTSYGYGKNENHETSDSLAFVEFSSKALLFGKKIRKVMKDVVWLMPNKGNKGICHGDSGSGLQGSRKTDGRKIFLGIHSKGGRPCGKRQPYSSTYLPFYVKSISKHTGVCPF</sequence>
<dbReference type="EMBL" id="AZBU02000012">
    <property type="protein sequence ID" value="TKR59873.1"/>
    <property type="molecule type" value="Genomic_DNA"/>
</dbReference>
<name>A0A4U5LUT0_STECR</name>
<dbReference type="Pfam" id="PF00089">
    <property type="entry name" value="Trypsin"/>
    <property type="match status" value="1"/>
</dbReference>
<dbReference type="InterPro" id="IPR018114">
    <property type="entry name" value="TRYPSIN_HIS"/>
</dbReference>
<dbReference type="PROSITE" id="PS50240">
    <property type="entry name" value="TRYPSIN_DOM"/>
    <property type="match status" value="1"/>
</dbReference>
<keyword evidence="6" id="KW-1185">Reference proteome</keyword>
<dbReference type="Gene3D" id="2.40.10.10">
    <property type="entry name" value="Trypsin-like serine proteases"/>
    <property type="match status" value="1"/>
</dbReference>
<proteinExistence type="inferred from homology"/>
<evidence type="ECO:0000313" key="5">
    <source>
        <dbReference type="EMBL" id="TKR59873.1"/>
    </source>
</evidence>
<dbReference type="SMART" id="SM00020">
    <property type="entry name" value="Tryp_SPc"/>
    <property type="match status" value="1"/>
</dbReference>
<dbReference type="InterPro" id="IPR009003">
    <property type="entry name" value="Peptidase_S1_PA"/>
</dbReference>
<dbReference type="SUPFAM" id="SSF50494">
    <property type="entry name" value="Trypsin-like serine proteases"/>
    <property type="match status" value="1"/>
</dbReference>
<feature type="signal peptide" evidence="3">
    <location>
        <begin position="1"/>
        <end position="19"/>
    </location>
</feature>
<dbReference type="GO" id="GO:0004252">
    <property type="term" value="F:serine-type endopeptidase activity"/>
    <property type="evidence" value="ECO:0007669"/>
    <property type="project" value="InterPro"/>
</dbReference>
<dbReference type="AlphaFoldDB" id="A0A4U5LUT0"/>
<dbReference type="OrthoDB" id="7754674at2759"/>
<dbReference type="PROSITE" id="PS00134">
    <property type="entry name" value="TRYPSIN_HIS"/>
    <property type="match status" value="1"/>
</dbReference>
<feature type="chain" id="PRO_5020961860" description="Peptidase S1 domain-containing protein" evidence="3">
    <location>
        <begin position="20"/>
        <end position="329"/>
    </location>
</feature>
<dbReference type="PRINTS" id="PR00722">
    <property type="entry name" value="CHYMOTRYPSIN"/>
</dbReference>
<protein>
    <recommendedName>
        <fullName evidence="4">Peptidase S1 domain-containing protein</fullName>
    </recommendedName>
</protein>
<accession>A0A4U5LUT0</accession>
<gene>
    <name evidence="5" type="ORF">L596_029483</name>
</gene>
<evidence type="ECO:0000259" key="4">
    <source>
        <dbReference type="PROSITE" id="PS50240"/>
    </source>
</evidence>
<dbReference type="InterPro" id="IPR043504">
    <property type="entry name" value="Peptidase_S1_PA_chymotrypsin"/>
</dbReference>
<dbReference type="Proteomes" id="UP000298663">
    <property type="component" value="Unassembled WGS sequence"/>
</dbReference>
<dbReference type="InterPro" id="IPR051487">
    <property type="entry name" value="Ser/Thr_Proteases_Immune/Dev"/>
</dbReference>
<evidence type="ECO:0000256" key="1">
    <source>
        <dbReference type="ARBA" id="ARBA00023157"/>
    </source>
</evidence>
<dbReference type="STRING" id="34508.A0A4U5LUT0"/>
<evidence type="ECO:0000313" key="6">
    <source>
        <dbReference type="Proteomes" id="UP000298663"/>
    </source>
</evidence>
<reference evidence="5 6" key="2">
    <citation type="journal article" date="2019" name="G3 (Bethesda)">
        <title>Hybrid Assembly of the Genome of the Entomopathogenic Nematode Steinernema carpocapsae Identifies the X-Chromosome.</title>
        <authorList>
            <person name="Serra L."/>
            <person name="Macchietto M."/>
            <person name="Macias-Munoz A."/>
            <person name="McGill C.J."/>
            <person name="Rodriguez I.M."/>
            <person name="Rodriguez B."/>
            <person name="Murad R."/>
            <person name="Mortazavi A."/>
        </authorList>
    </citation>
    <scope>NUCLEOTIDE SEQUENCE [LARGE SCALE GENOMIC DNA]</scope>
    <source>
        <strain evidence="5 6">ALL</strain>
    </source>
</reference>
<dbReference type="InterPro" id="IPR001314">
    <property type="entry name" value="Peptidase_S1A"/>
</dbReference>
<reference evidence="5 6" key="1">
    <citation type="journal article" date="2015" name="Genome Biol.">
        <title>Comparative genomics of Steinernema reveals deeply conserved gene regulatory networks.</title>
        <authorList>
            <person name="Dillman A.R."/>
            <person name="Macchietto M."/>
            <person name="Porter C.F."/>
            <person name="Rogers A."/>
            <person name="Williams B."/>
            <person name="Antoshechkin I."/>
            <person name="Lee M.M."/>
            <person name="Goodwin Z."/>
            <person name="Lu X."/>
            <person name="Lewis E.E."/>
            <person name="Goodrich-Blair H."/>
            <person name="Stock S.P."/>
            <person name="Adams B.J."/>
            <person name="Sternberg P.W."/>
            <person name="Mortazavi A."/>
        </authorList>
    </citation>
    <scope>NUCLEOTIDE SEQUENCE [LARGE SCALE GENOMIC DNA]</scope>
    <source>
        <strain evidence="5 6">ALL</strain>
    </source>
</reference>
<evidence type="ECO:0000256" key="2">
    <source>
        <dbReference type="ARBA" id="ARBA00024195"/>
    </source>
</evidence>
<feature type="domain" description="Peptidase S1" evidence="4">
    <location>
        <begin position="69"/>
        <end position="329"/>
    </location>
</feature>
<keyword evidence="3" id="KW-0732">Signal</keyword>
<dbReference type="InterPro" id="IPR001254">
    <property type="entry name" value="Trypsin_dom"/>
</dbReference>
<dbReference type="GO" id="GO:0006508">
    <property type="term" value="P:proteolysis"/>
    <property type="evidence" value="ECO:0007669"/>
    <property type="project" value="InterPro"/>
</dbReference>